<dbReference type="SMART" id="SM00825">
    <property type="entry name" value="PKS_KS"/>
    <property type="match status" value="1"/>
</dbReference>
<comment type="caution">
    <text evidence="20">The sequence shown here is derived from an EMBL/GenBank/DDBJ whole genome shotgun (WGS) entry which is preliminary data.</text>
</comment>
<keyword evidence="11" id="KW-0275">Fatty acid biosynthesis</keyword>
<evidence type="ECO:0000256" key="18">
    <source>
        <dbReference type="RuleBase" id="RU003694"/>
    </source>
</evidence>
<dbReference type="InterPro" id="IPR014031">
    <property type="entry name" value="Ketoacyl_synth_C"/>
</dbReference>
<reference evidence="20 21" key="1">
    <citation type="submission" date="2014-01" db="EMBL/GenBank/DDBJ databases">
        <authorList>
            <person name="Zuccon D."/>
        </authorList>
    </citation>
    <scope>NUCLEOTIDE SEQUENCE [LARGE SCALE GENOMIC DNA]</scope>
    <source>
        <strain evidence="20 21">Y31</strain>
    </source>
</reference>
<keyword evidence="7" id="KW-0444">Lipid biosynthesis</keyword>
<evidence type="ECO:0000256" key="8">
    <source>
        <dbReference type="ARBA" id="ARBA00022679"/>
    </source>
</evidence>
<evidence type="ECO:0000256" key="3">
    <source>
        <dbReference type="ARBA" id="ARBA00008467"/>
    </source>
</evidence>
<dbReference type="PANTHER" id="PTHR11712">
    <property type="entry name" value="POLYKETIDE SYNTHASE-RELATED"/>
    <property type="match status" value="1"/>
</dbReference>
<dbReference type="NCBIfam" id="NF005589">
    <property type="entry name" value="PRK07314.1"/>
    <property type="match status" value="1"/>
</dbReference>
<gene>
    <name evidence="20" type="ORF">F480_07795</name>
</gene>
<dbReference type="PANTHER" id="PTHR11712:SF306">
    <property type="entry name" value="3-OXOACYL-[ACYL-CARRIER-PROTEIN] SYNTHASE 1"/>
    <property type="match status" value="1"/>
</dbReference>
<keyword evidence="10" id="KW-0443">Lipid metabolism</keyword>
<keyword evidence="6" id="KW-0963">Cytoplasm</keyword>
<evidence type="ECO:0000256" key="10">
    <source>
        <dbReference type="ARBA" id="ARBA00023098"/>
    </source>
</evidence>
<dbReference type="AlphaFoldDB" id="A0A179CWI5"/>
<keyword evidence="12 20" id="KW-0012">Acyltransferase</keyword>
<accession>A0A179CWI5</accession>
<dbReference type="Proteomes" id="UP000078358">
    <property type="component" value="Unassembled WGS sequence"/>
</dbReference>
<evidence type="ECO:0000256" key="12">
    <source>
        <dbReference type="ARBA" id="ARBA00023315"/>
    </source>
</evidence>
<dbReference type="SUPFAM" id="SSF53901">
    <property type="entry name" value="Thiolase-like"/>
    <property type="match status" value="2"/>
</dbReference>
<dbReference type="FunFam" id="3.40.47.10:FF:000006">
    <property type="entry name" value="3-oxoacyl-[acyl-carrier-protein] synthase I"/>
    <property type="match status" value="1"/>
</dbReference>
<keyword evidence="9" id="KW-0276">Fatty acid metabolism</keyword>
<dbReference type="GO" id="GO:0006633">
    <property type="term" value="P:fatty acid biosynthetic process"/>
    <property type="evidence" value="ECO:0007669"/>
    <property type="project" value="UniProtKB-UniPathway"/>
</dbReference>
<dbReference type="FunFam" id="3.40.47.10:FF:000005">
    <property type="entry name" value="3-oxoacyl-[acyl-carrier-protein] synthase I"/>
    <property type="match status" value="1"/>
</dbReference>
<comment type="catalytic activity">
    <reaction evidence="16">
        <text>(3Z)-decenoyl-[ACP] + malonyl-[ACP] + H(+) = 3-oxo-(5Z)-dodecenoyl-[ACP] + holo-[ACP] + CO2</text>
        <dbReference type="Rhea" id="RHEA:54940"/>
        <dbReference type="Rhea" id="RHEA-COMP:9623"/>
        <dbReference type="Rhea" id="RHEA-COMP:9685"/>
        <dbReference type="Rhea" id="RHEA-COMP:9927"/>
        <dbReference type="Rhea" id="RHEA-COMP:14042"/>
        <dbReference type="ChEBI" id="CHEBI:15378"/>
        <dbReference type="ChEBI" id="CHEBI:16526"/>
        <dbReference type="ChEBI" id="CHEBI:64479"/>
        <dbReference type="ChEBI" id="CHEBI:78449"/>
        <dbReference type="ChEBI" id="CHEBI:78798"/>
        <dbReference type="ChEBI" id="CHEBI:138410"/>
    </reaction>
    <physiologicalReaction direction="left-to-right" evidence="16">
        <dbReference type="Rhea" id="RHEA:54941"/>
    </physiologicalReaction>
</comment>
<dbReference type="PROSITE" id="PS52004">
    <property type="entry name" value="KS3_2"/>
    <property type="match status" value="1"/>
</dbReference>
<dbReference type="Gene3D" id="3.40.47.10">
    <property type="match status" value="2"/>
</dbReference>
<comment type="subunit">
    <text evidence="4">Homodimer.</text>
</comment>
<feature type="domain" description="Ketosynthase family 3 (KS3)" evidence="19">
    <location>
        <begin position="1"/>
        <end position="402"/>
    </location>
</feature>
<dbReference type="NCBIfam" id="NF005935">
    <property type="entry name" value="PRK07967.1"/>
    <property type="match status" value="1"/>
</dbReference>
<evidence type="ECO:0000256" key="11">
    <source>
        <dbReference type="ARBA" id="ARBA00023160"/>
    </source>
</evidence>
<dbReference type="EMBL" id="JACI01000002">
    <property type="protein sequence ID" value="OAQ14274.1"/>
    <property type="molecule type" value="Genomic_DNA"/>
</dbReference>
<dbReference type="CDD" id="cd00834">
    <property type="entry name" value="KAS_I_II"/>
    <property type="match status" value="1"/>
</dbReference>
<dbReference type="GO" id="GO:0004315">
    <property type="term" value="F:3-oxoacyl-[acyl-carrier-protein] synthase activity"/>
    <property type="evidence" value="ECO:0007669"/>
    <property type="project" value="UniProtKB-EC"/>
</dbReference>
<evidence type="ECO:0000256" key="5">
    <source>
        <dbReference type="ARBA" id="ARBA00013191"/>
    </source>
</evidence>
<comment type="catalytic activity">
    <reaction evidence="17">
        <text>a fatty acyl-[ACP] + malonyl-[ACP] + H(+) = a 3-oxoacyl-[ACP] + holo-[ACP] + CO2</text>
        <dbReference type="Rhea" id="RHEA:22836"/>
        <dbReference type="Rhea" id="RHEA-COMP:9623"/>
        <dbReference type="Rhea" id="RHEA-COMP:9685"/>
        <dbReference type="Rhea" id="RHEA-COMP:9916"/>
        <dbReference type="Rhea" id="RHEA-COMP:14125"/>
        <dbReference type="ChEBI" id="CHEBI:15378"/>
        <dbReference type="ChEBI" id="CHEBI:16526"/>
        <dbReference type="ChEBI" id="CHEBI:64479"/>
        <dbReference type="ChEBI" id="CHEBI:78449"/>
        <dbReference type="ChEBI" id="CHEBI:78776"/>
        <dbReference type="ChEBI" id="CHEBI:138651"/>
        <dbReference type="EC" id="2.3.1.41"/>
    </reaction>
    <physiologicalReaction direction="left-to-right" evidence="17">
        <dbReference type="Rhea" id="RHEA:22837"/>
    </physiologicalReaction>
</comment>
<evidence type="ECO:0000256" key="9">
    <source>
        <dbReference type="ARBA" id="ARBA00022832"/>
    </source>
</evidence>
<evidence type="ECO:0000256" key="6">
    <source>
        <dbReference type="ARBA" id="ARBA00022490"/>
    </source>
</evidence>
<evidence type="ECO:0000256" key="13">
    <source>
        <dbReference type="ARBA" id="ARBA00039450"/>
    </source>
</evidence>
<comment type="similarity">
    <text evidence="3 18">Belongs to the thiolase-like superfamily. Beta-ketoacyl-ACP synthases family.</text>
</comment>
<evidence type="ECO:0000256" key="14">
    <source>
        <dbReference type="ARBA" id="ARBA00041620"/>
    </source>
</evidence>
<evidence type="ECO:0000256" key="16">
    <source>
        <dbReference type="ARBA" id="ARBA00048121"/>
    </source>
</evidence>
<comment type="subcellular location">
    <subcellularLocation>
        <location evidence="1">Cytoplasm</location>
    </subcellularLocation>
</comment>
<proteinExistence type="inferred from homology"/>
<dbReference type="PATRIC" id="fig|1261658.3.peg.1557"/>
<dbReference type="EC" id="2.3.1.41" evidence="5"/>
<evidence type="ECO:0000313" key="21">
    <source>
        <dbReference type="Proteomes" id="UP000078358"/>
    </source>
</evidence>
<evidence type="ECO:0000256" key="1">
    <source>
        <dbReference type="ARBA" id="ARBA00004496"/>
    </source>
</evidence>
<evidence type="ECO:0000256" key="2">
    <source>
        <dbReference type="ARBA" id="ARBA00005194"/>
    </source>
</evidence>
<evidence type="ECO:0000256" key="7">
    <source>
        <dbReference type="ARBA" id="ARBA00022516"/>
    </source>
</evidence>
<evidence type="ECO:0000313" key="20">
    <source>
        <dbReference type="EMBL" id="OAQ14274.1"/>
    </source>
</evidence>
<dbReference type="RefSeq" id="WP_015433333.1">
    <property type="nucleotide sequence ID" value="NZ_JACI01000002.1"/>
</dbReference>
<dbReference type="InterPro" id="IPR000794">
    <property type="entry name" value="Beta-ketoacyl_synthase"/>
</dbReference>
<protein>
    <recommendedName>
        <fullName evidence="13">3-oxoacyl-[acyl-carrier-protein] synthase 1</fullName>
        <ecNumber evidence="5">2.3.1.41</ecNumber>
    </recommendedName>
    <alternativeName>
        <fullName evidence="14">3-oxoacyl-[acyl-carrier-protein] synthase I</fullName>
    </alternativeName>
    <alternativeName>
        <fullName evidence="15">Beta-ketoacyl-ACP synthase I</fullName>
    </alternativeName>
</protein>
<dbReference type="Pfam" id="PF00109">
    <property type="entry name" value="ketoacyl-synt"/>
    <property type="match status" value="1"/>
</dbReference>
<keyword evidence="8 18" id="KW-0808">Transferase</keyword>
<evidence type="ECO:0000256" key="17">
    <source>
        <dbReference type="ARBA" id="ARBA00048506"/>
    </source>
</evidence>
<evidence type="ECO:0000259" key="19">
    <source>
        <dbReference type="PROSITE" id="PS52004"/>
    </source>
</evidence>
<dbReference type="GO" id="GO:0005829">
    <property type="term" value="C:cytosol"/>
    <property type="evidence" value="ECO:0007669"/>
    <property type="project" value="TreeGrafter"/>
</dbReference>
<dbReference type="Pfam" id="PF02801">
    <property type="entry name" value="Ketoacyl-synt_C"/>
    <property type="match status" value="1"/>
</dbReference>
<name>A0A179CWI5_BIBTR</name>
<dbReference type="InterPro" id="IPR018201">
    <property type="entry name" value="Ketoacyl_synth_AS"/>
</dbReference>
<evidence type="ECO:0000256" key="15">
    <source>
        <dbReference type="ARBA" id="ARBA00042143"/>
    </source>
</evidence>
<evidence type="ECO:0000256" key="4">
    <source>
        <dbReference type="ARBA" id="ARBA00011738"/>
    </source>
</evidence>
<dbReference type="UniPathway" id="UPA00094"/>
<organism evidence="20 21">
    <name type="scientific">Bibersteinia trehalosi Y31</name>
    <dbReference type="NCBI Taxonomy" id="1261658"/>
    <lineage>
        <taxon>Bacteria</taxon>
        <taxon>Pseudomonadati</taxon>
        <taxon>Pseudomonadota</taxon>
        <taxon>Gammaproteobacteria</taxon>
        <taxon>Pasteurellales</taxon>
        <taxon>Pasteurellaceae</taxon>
        <taxon>Bibersteinia</taxon>
    </lineage>
</organism>
<comment type="pathway">
    <text evidence="2">Lipid metabolism; fatty acid biosynthesis.</text>
</comment>
<sequence length="405" mass="42441">MKRVVITGLGVISSIGNNKQEVLESLKAGKSGIEFVPEFAEVGMRSQVAGTIKLNPAELIDRKVYRFMGDAAAYAYLSMKEAIADSGLTEEQVSHERTGLVIGAGTGSAHSQLVACDAVRGPRGVKAVGPYAVTKTMASSVSACLATPYKIKGVNYSISSACATSAHCIGHAMELIQLGKQDVVFAGGAEELSWECATEFDAMGAVSTKYNDTPSKASRAYDANRDGFVIAGGGAVVVVEELEHALARGAKIYAEIVGYGATSDGYDMVAPSGEGAERCMRQALATVNGEIEYINVHGTSTPVGDVKELGAIRNVFGEQKPAISSTKSMTGHSLGAAGAHEAIYSLLMLEHGFIAPSINIETLDEQAEGLNIVTERQDKALTTVMSNSFGFGGTNACLVFQKYQG</sequence>
<dbReference type="InterPro" id="IPR020841">
    <property type="entry name" value="PKS_Beta-ketoAc_synthase_dom"/>
</dbReference>
<dbReference type="PROSITE" id="PS00606">
    <property type="entry name" value="KS3_1"/>
    <property type="match status" value="1"/>
</dbReference>
<dbReference type="InterPro" id="IPR016039">
    <property type="entry name" value="Thiolase-like"/>
</dbReference>
<dbReference type="InterPro" id="IPR014030">
    <property type="entry name" value="Ketoacyl_synth_N"/>
</dbReference>